<dbReference type="RefSeq" id="XP_064851240.1">
    <property type="nucleotide sequence ID" value="XM_064995168.1"/>
</dbReference>
<reference evidence="2 3" key="1">
    <citation type="journal article" date="2023" name="Elife">
        <title>Identification of key yeast species and microbe-microbe interactions impacting larval growth of Drosophila in the wild.</title>
        <authorList>
            <person name="Mure A."/>
            <person name="Sugiura Y."/>
            <person name="Maeda R."/>
            <person name="Honda K."/>
            <person name="Sakurai N."/>
            <person name="Takahashi Y."/>
            <person name="Watada M."/>
            <person name="Katoh T."/>
            <person name="Gotoh A."/>
            <person name="Gotoh Y."/>
            <person name="Taniguchi I."/>
            <person name="Nakamura K."/>
            <person name="Hayashi T."/>
            <person name="Katayama T."/>
            <person name="Uemura T."/>
            <person name="Hattori Y."/>
        </authorList>
    </citation>
    <scope>NUCLEOTIDE SEQUENCE [LARGE SCALE GENOMIC DNA]</scope>
    <source>
        <strain evidence="2 3">SC-9</strain>
    </source>
</reference>
<evidence type="ECO:0000313" key="2">
    <source>
        <dbReference type="EMBL" id="GMM34240.1"/>
    </source>
</evidence>
<proteinExistence type="predicted"/>
<dbReference type="AlphaFoldDB" id="A0AAV5QH31"/>
<dbReference type="Proteomes" id="UP001360560">
    <property type="component" value="Unassembled WGS sequence"/>
</dbReference>
<feature type="region of interest" description="Disordered" evidence="1">
    <location>
        <begin position="24"/>
        <end position="54"/>
    </location>
</feature>
<evidence type="ECO:0000313" key="3">
    <source>
        <dbReference type="Proteomes" id="UP001360560"/>
    </source>
</evidence>
<gene>
    <name evidence="2" type="ORF">DASC09_015650</name>
</gene>
<name>A0AAV5QH31_9ASCO</name>
<evidence type="ECO:0000256" key="1">
    <source>
        <dbReference type="SAM" id="MobiDB-lite"/>
    </source>
</evidence>
<comment type="caution">
    <text evidence="2">The sequence shown here is derived from an EMBL/GenBank/DDBJ whole genome shotgun (WGS) entry which is preliminary data.</text>
</comment>
<dbReference type="GeneID" id="90072219"/>
<protein>
    <submittedName>
        <fullName evidence="2">Uncharacterized protein</fullName>
    </submittedName>
</protein>
<sequence>MPWRCCKCQQINTLPTDEKIKPFKRSRTFKSSKASTASGSNVTSHNHTTALQHPLVPSYPGATAQISHSVTSLALNNDDDILCHCRHYYCDTCEFANSDHEIAGHKAKSSNRREKNPGCLACVIV</sequence>
<dbReference type="EMBL" id="BTFZ01000002">
    <property type="protein sequence ID" value="GMM34240.1"/>
    <property type="molecule type" value="Genomic_DNA"/>
</dbReference>
<keyword evidence="3" id="KW-1185">Reference proteome</keyword>
<organism evidence="2 3">
    <name type="scientific">Saccharomycopsis crataegensis</name>
    <dbReference type="NCBI Taxonomy" id="43959"/>
    <lineage>
        <taxon>Eukaryota</taxon>
        <taxon>Fungi</taxon>
        <taxon>Dikarya</taxon>
        <taxon>Ascomycota</taxon>
        <taxon>Saccharomycotina</taxon>
        <taxon>Saccharomycetes</taxon>
        <taxon>Saccharomycopsidaceae</taxon>
        <taxon>Saccharomycopsis</taxon>
    </lineage>
</organism>
<feature type="compositionally biased region" description="Polar residues" evidence="1">
    <location>
        <begin position="31"/>
        <end position="51"/>
    </location>
</feature>
<accession>A0AAV5QH31</accession>